<proteinExistence type="predicted"/>
<keyword evidence="2" id="KW-0812">Transmembrane</keyword>
<feature type="domain" description="Phosphatase tensin-type" evidence="7">
    <location>
        <begin position="209"/>
        <end position="388"/>
    </location>
</feature>
<dbReference type="Gene3D" id="1.20.120.350">
    <property type="entry name" value="Voltage-gated potassium channels. Chain C"/>
    <property type="match status" value="1"/>
</dbReference>
<dbReference type="GO" id="GO:0005216">
    <property type="term" value="F:monoatomic ion channel activity"/>
    <property type="evidence" value="ECO:0007669"/>
    <property type="project" value="InterPro"/>
</dbReference>
<keyword evidence="5" id="KW-0472">Membrane</keyword>
<keyword evidence="4" id="KW-1133">Transmembrane helix</keyword>
<dbReference type="PANTHER" id="PTHR12305">
    <property type="entry name" value="PHOSPHATASE WITH HOMOLOGY TO TENSIN"/>
    <property type="match status" value="1"/>
</dbReference>
<evidence type="ECO:0008006" key="9">
    <source>
        <dbReference type="Google" id="ProtNLM"/>
    </source>
</evidence>
<dbReference type="PROSITE" id="PS51181">
    <property type="entry name" value="PPASE_TENSIN"/>
    <property type="match status" value="1"/>
</dbReference>
<evidence type="ECO:0000256" key="3">
    <source>
        <dbReference type="ARBA" id="ARBA00022801"/>
    </source>
</evidence>
<dbReference type="AlphaFoldDB" id="A0A7S0ZPM9"/>
<dbReference type="InterPro" id="IPR057023">
    <property type="entry name" value="PTP-SAK"/>
</dbReference>
<name>A0A7S0ZPM9_NOCSC</name>
<feature type="domain" description="Tyrosine specific protein phosphatases" evidence="6">
    <location>
        <begin position="299"/>
        <end position="355"/>
    </location>
</feature>
<comment type="subcellular location">
    <subcellularLocation>
        <location evidence="1">Membrane</location>
        <topology evidence="1">Multi-pass membrane protein</topology>
    </subcellularLocation>
</comment>
<keyword evidence="3" id="KW-0378">Hydrolase</keyword>
<evidence type="ECO:0000313" key="8">
    <source>
        <dbReference type="EMBL" id="CAD8828337.1"/>
    </source>
</evidence>
<evidence type="ECO:0000259" key="7">
    <source>
        <dbReference type="PROSITE" id="PS51181"/>
    </source>
</evidence>
<dbReference type="PANTHER" id="PTHR12305:SF60">
    <property type="entry name" value="PHOSPHATIDYLINOSITOL 3,4,5-TRISPHOSPHATE 3-PHOSPHATASE TPTE2-RELATED"/>
    <property type="match status" value="1"/>
</dbReference>
<dbReference type="InterPro" id="IPR029023">
    <property type="entry name" value="Tensin_phosphatase"/>
</dbReference>
<dbReference type="Pfam" id="PF22784">
    <property type="entry name" value="PTP-SAK"/>
    <property type="match status" value="1"/>
</dbReference>
<evidence type="ECO:0000256" key="2">
    <source>
        <dbReference type="ARBA" id="ARBA00022692"/>
    </source>
</evidence>
<evidence type="ECO:0000259" key="6">
    <source>
        <dbReference type="PROSITE" id="PS50056"/>
    </source>
</evidence>
<dbReference type="SUPFAM" id="SSF81324">
    <property type="entry name" value="Voltage-gated potassium channels"/>
    <property type="match status" value="1"/>
</dbReference>
<dbReference type="GO" id="GO:0005829">
    <property type="term" value="C:cytosol"/>
    <property type="evidence" value="ECO:0007669"/>
    <property type="project" value="TreeGrafter"/>
</dbReference>
<protein>
    <recommendedName>
        <fullName evidence="9">Phosphatidylinositol-3,4,5-trisphosphate 3-phosphatase</fullName>
    </recommendedName>
</protein>
<dbReference type="GO" id="GO:0016020">
    <property type="term" value="C:membrane"/>
    <property type="evidence" value="ECO:0007669"/>
    <property type="project" value="UniProtKB-SubCell"/>
</dbReference>
<reference evidence="8" key="1">
    <citation type="submission" date="2021-01" db="EMBL/GenBank/DDBJ databases">
        <authorList>
            <person name="Corre E."/>
            <person name="Pelletier E."/>
            <person name="Niang G."/>
            <person name="Scheremetjew M."/>
            <person name="Finn R."/>
            <person name="Kale V."/>
            <person name="Holt S."/>
            <person name="Cochrane G."/>
            <person name="Meng A."/>
            <person name="Brown T."/>
            <person name="Cohen L."/>
        </authorList>
    </citation>
    <scope>NUCLEOTIDE SEQUENCE</scope>
</reference>
<dbReference type="SUPFAM" id="SSF52799">
    <property type="entry name" value="(Phosphotyrosine protein) phosphatases II"/>
    <property type="match status" value="1"/>
</dbReference>
<dbReference type="GO" id="GO:0016314">
    <property type="term" value="F:phosphatidylinositol-3,4,5-trisphosphate 3-phosphatase activity"/>
    <property type="evidence" value="ECO:0007669"/>
    <property type="project" value="TreeGrafter"/>
</dbReference>
<dbReference type="InterPro" id="IPR016130">
    <property type="entry name" value="Tyr_Pase_AS"/>
</dbReference>
<dbReference type="InterPro" id="IPR005821">
    <property type="entry name" value="Ion_trans_dom"/>
</dbReference>
<sequence>MSLLSGSSSARGVRETGSLLSTVQRTTKAERAEAIRSYYDGQRPVNLPSRVQAIRHFVVSPPWIAVQALAIATDIAVALIEWSCNTNYHKLTAYDSCKFARSTTCDILTVGTSLLYCTDLTLRVTAFQPRIFFSKGWNIVDFIIVVGTSVLSVVELSIGGWGLSAASFLWTIRVTRVLRSLRAVAMMGRTTTQSCTCMRRISGENKRRFVSPEHDFDLDLVYITPRLVGMSVPATGCWTPLYRNPISEVARFFERFHPDAYAIINMCPELPYSSYPFRTGSVHRFAVQDHAPPLLADTVLFLEFAREWMSHPQNILAIHCRGGKGRTGSFCCAWLMYVKEAEDAEDARNYFALRRTDTERHRIRKSQGVETVSQVRYLNYVEKLLQDQKAYFPKQVLMPRPAFAKLLRFQADGVFTQGPLPQDSVVALHDVSTQKILYWSTAEMDGWPSSCVWNLGGVTASGDLRLSVFGREGLPASTDVLSRRMKEAEDAAATGKHRLAGREPGCLFFFTFHSSFLNGAQMVIPMSMVDMRHCRRKWYNQEALVTLSFEIVSNE</sequence>
<dbReference type="InterPro" id="IPR000387">
    <property type="entry name" value="Tyr_Pase_dom"/>
</dbReference>
<dbReference type="EMBL" id="HBFQ01003857">
    <property type="protein sequence ID" value="CAD8828337.1"/>
    <property type="molecule type" value="Transcribed_RNA"/>
</dbReference>
<dbReference type="PROSITE" id="PS00383">
    <property type="entry name" value="TYR_PHOSPHATASE_1"/>
    <property type="match status" value="1"/>
</dbReference>
<dbReference type="PROSITE" id="PS50056">
    <property type="entry name" value="TYR_PHOSPHATASE_2"/>
    <property type="match status" value="1"/>
</dbReference>
<accession>A0A7S0ZPM9</accession>
<gene>
    <name evidence="8" type="ORF">NSCI0253_LOCUS2683</name>
</gene>
<dbReference type="InterPro" id="IPR051281">
    <property type="entry name" value="Dual-spec_lipid-protein_phosph"/>
</dbReference>
<evidence type="ECO:0000256" key="4">
    <source>
        <dbReference type="ARBA" id="ARBA00022989"/>
    </source>
</evidence>
<evidence type="ECO:0000256" key="1">
    <source>
        <dbReference type="ARBA" id="ARBA00004141"/>
    </source>
</evidence>
<dbReference type="InterPro" id="IPR029021">
    <property type="entry name" value="Prot-tyrosine_phosphatase-like"/>
</dbReference>
<organism evidence="8">
    <name type="scientific">Noctiluca scintillans</name>
    <name type="common">Sea sparkle</name>
    <name type="synonym">Red tide dinoflagellate</name>
    <dbReference type="NCBI Taxonomy" id="2966"/>
    <lineage>
        <taxon>Eukaryota</taxon>
        <taxon>Sar</taxon>
        <taxon>Alveolata</taxon>
        <taxon>Dinophyceae</taxon>
        <taxon>Noctilucales</taxon>
        <taxon>Noctilucaceae</taxon>
        <taxon>Noctiluca</taxon>
    </lineage>
</organism>
<evidence type="ECO:0000256" key="5">
    <source>
        <dbReference type="ARBA" id="ARBA00023136"/>
    </source>
</evidence>
<dbReference type="Gene3D" id="3.90.190.10">
    <property type="entry name" value="Protein tyrosine phosphatase superfamily"/>
    <property type="match status" value="1"/>
</dbReference>
<dbReference type="Pfam" id="PF00520">
    <property type="entry name" value="Ion_trans"/>
    <property type="match status" value="1"/>
</dbReference>
<dbReference type="InterPro" id="IPR027359">
    <property type="entry name" value="Volt_channel_dom_sf"/>
</dbReference>